<evidence type="ECO:0000256" key="4">
    <source>
        <dbReference type="ARBA" id="ARBA00022777"/>
    </source>
</evidence>
<dbReference type="eggNOG" id="KOG0595">
    <property type="taxonomic scope" value="Eukaryota"/>
</dbReference>
<dbReference type="InterPro" id="IPR000719">
    <property type="entry name" value="Prot_kinase_dom"/>
</dbReference>
<keyword evidence="2" id="KW-0808">Transferase</keyword>
<proteinExistence type="predicted"/>
<gene>
    <name evidence="7" type="ORF">GLOTRDRAFT_134333</name>
</gene>
<dbReference type="PROSITE" id="PS50011">
    <property type="entry name" value="PROTEIN_KINASE_DOM"/>
    <property type="match status" value="1"/>
</dbReference>
<feature type="domain" description="Protein kinase" evidence="6">
    <location>
        <begin position="1"/>
        <end position="172"/>
    </location>
</feature>
<evidence type="ECO:0000256" key="5">
    <source>
        <dbReference type="ARBA" id="ARBA00022840"/>
    </source>
</evidence>
<dbReference type="PANTHER" id="PTHR24348">
    <property type="entry name" value="SERINE/THREONINE-PROTEIN KINASE UNC-51-RELATED"/>
    <property type="match status" value="1"/>
</dbReference>
<keyword evidence="8" id="KW-1185">Reference proteome</keyword>
<dbReference type="RefSeq" id="XP_007871521.1">
    <property type="nucleotide sequence ID" value="XM_007873330.1"/>
</dbReference>
<keyword evidence="3" id="KW-0547">Nucleotide-binding</keyword>
<organism evidence="7 8">
    <name type="scientific">Gloeophyllum trabeum (strain ATCC 11539 / FP-39264 / Madison 617)</name>
    <name type="common">Brown rot fungus</name>
    <dbReference type="NCBI Taxonomy" id="670483"/>
    <lineage>
        <taxon>Eukaryota</taxon>
        <taxon>Fungi</taxon>
        <taxon>Dikarya</taxon>
        <taxon>Basidiomycota</taxon>
        <taxon>Agaricomycotina</taxon>
        <taxon>Agaricomycetes</taxon>
        <taxon>Gloeophyllales</taxon>
        <taxon>Gloeophyllaceae</taxon>
        <taxon>Gloeophyllum</taxon>
    </lineage>
</organism>
<evidence type="ECO:0000259" key="6">
    <source>
        <dbReference type="PROSITE" id="PS50011"/>
    </source>
</evidence>
<dbReference type="GO" id="GO:0016020">
    <property type="term" value="C:membrane"/>
    <property type="evidence" value="ECO:0007669"/>
    <property type="project" value="TreeGrafter"/>
</dbReference>
<accession>S7PRM9</accession>
<evidence type="ECO:0000256" key="1">
    <source>
        <dbReference type="ARBA" id="ARBA00012513"/>
    </source>
</evidence>
<name>S7PRM9_GLOTA</name>
<dbReference type="Gene3D" id="1.10.510.10">
    <property type="entry name" value="Transferase(Phosphotransferase) domain 1"/>
    <property type="match status" value="2"/>
</dbReference>
<dbReference type="EMBL" id="KB469399">
    <property type="protein sequence ID" value="EPQ50022.1"/>
    <property type="molecule type" value="Genomic_DNA"/>
</dbReference>
<reference evidence="7 8" key="1">
    <citation type="journal article" date="2012" name="Science">
        <title>The Paleozoic origin of enzymatic lignin decomposition reconstructed from 31 fungal genomes.</title>
        <authorList>
            <person name="Floudas D."/>
            <person name="Binder M."/>
            <person name="Riley R."/>
            <person name="Barry K."/>
            <person name="Blanchette R.A."/>
            <person name="Henrissat B."/>
            <person name="Martinez A.T."/>
            <person name="Otillar R."/>
            <person name="Spatafora J.W."/>
            <person name="Yadav J.S."/>
            <person name="Aerts A."/>
            <person name="Benoit I."/>
            <person name="Boyd A."/>
            <person name="Carlson A."/>
            <person name="Copeland A."/>
            <person name="Coutinho P.M."/>
            <person name="de Vries R.P."/>
            <person name="Ferreira P."/>
            <person name="Findley K."/>
            <person name="Foster B."/>
            <person name="Gaskell J."/>
            <person name="Glotzer D."/>
            <person name="Gorecki P."/>
            <person name="Heitman J."/>
            <person name="Hesse C."/>
            <person name="Hori C."/>
            <person name="Igarashi K."/>
            <person name="Jurgens J.A."/>
            <person name="Kallen N."/>
            <person name="Kersten P."/>
            <person name="Kohler A."/>
            <person name="Kuees U."/>
            <person name="Kumar T.K.A."/>
            <person name="Kuo A."/>
            <person name="LaButti K."/>
            <person name="Larrondo L.F."/>
            <person name="Lindquist E."/>
            <person name="Ling A."/>
            <person name="Lombard V."/>
            <person name="Lucas S."/>
            <person name="Lundell T."/>
            <person name="Martin R."/>
            <person name="McLaughlin D.J."/>
            <person name="Morgenstern I."/>
            <person name="Morin E."/>
            <person name="Murat C."/>
            <person name="Nagy L.G."/>
            <person name="Nolan M."/>
            <person name="Ohm R.A."/>
            <person name="Patyshakuliyeva A."/>
            <person name="Rokas A."/>
            <person name="Ruiz-Duenas F.J."/>
            <person name="Sabat G."/>
            <person name="Salamov A."/>
            <person name="Samejima M."/>
            <person name="Schmutz J."/>
            <person name="Slot J.C."/>
            <person name="St John F."/>
            <person name="Stenlid J."/>
            <person name="Sun H."/>
            <person name="Sun S."/>
            <person name="Syed K."/>
            <person name="Tsang A."/>
            <person name="Wiebenga A."/>
            <person name="Young D."/>
            <person name="Pisabarro A."/>
            <person name="Eastwood D.C."/>
            <person name="Martin F."/>
            <person name="Cullen D."/>
            <person name="Grigoriev I.V."/>
            <person name="Hibbett D.S."/>
        </authorList>
    </citation>
    <scope>NUCLEOTIDE SEQUENCE [LARGE SCALE GENOMIC DNA]</scope>
    <source>
        <strain evidence="7 8">ATCC 11539</strain>
    </source>
</reference>
<dbReference type="InterPro" id="IPR011009">
    <property type="entry name" value="Kinase-like_dom_sf"/>
</dbReference>
<dbReference type="SUPFAM" id="SSF56112">
    <property type="entry name" value="Protein kinase-like (PK-like)"/>
    <property type="match status" value="1"/>
</dbReference>
<dbReference type="KEGG" id="gtr:GLOTRDRAFT_134333"/>
<dbReference type="InterPro" id="IPR045269">
    <property type="entry name" value="Atg1-like"/>
</dbReference>
<evidence type="ECO:0000256" key="2">
    <source>
        <dbReference type="ARBA" id="ARBA00022679"/>
    </source>
</evidence>
<keyword evidence="4 7" id="KW-0418">Kinase</keyword>
<dbReference type="EC" id="2.7.11.1" evidence="1"/>
<dbReference type="GO" id="GO:0005829">
    <property type="term" value="C:cytosol"/>
    <property type="evidence" value="ECO:0007669"/>
    <property type="project" value="TreeGrafter"/>
</dbReference>
<evidence type="ECO:0000313" key="7">
    <source>
        <dbReference type="EMBL" id="EPQ50022.1"/>
    </source>
</evidence>
<sequence>MTVRPETHRDVAIKTIKRSGLNQKLLDNLQSEIDIVKGTPRHITTLIDIINAEHNIYLIMEYCAGDDLTNYMRKRGRVEGLECIRGPGMPPQYYPYPRTCGLDGIVVRSFLRQLEILSYKHYDARVDLWSVGAVLCEMAVGTPPFRANNHVELLKKIERSKGIEFPAEDPSK</sequence>
<dbReference type="OrthoDB" id="346907at2759"/>
<dbReference type="GO" id="GO:0010506">
    <property type="term" value="P:regulation of autophagy"/>
    <property type="evidence" value="ECO:0007669"/>
    <property type="project" value="InterPro"/>
</dbReference>
<dbReference type="GO" id="GO:0000407">
    <property type="term" value="C:phagophore assembly site"/>
    <property type="evidence" value="ECO:0007669"/>
    <property type="project" value="TreeGrafter"/>
</dbReference>
<dbReference type="GO" id="GO:0004674">
    <property type="term" value="F:protein serine/threonine kinase activity"/>
    <property type="evidence" value="ECO:0007669"/>
    <property type="project" value="UniProtKB-EC"/>
</dbReference>
<dbReference type="GO" id="GO:0005524">
    <property type="term" value="F:ATP binding"/>
    <property type="evidence" value="ECO:0007669"/>
    <property type="project" value="UniProtKB-KW"/>
</dbReference>
<dbReference type="SMART" id="SM00220">
    <property type="entry name" value="S_TKc"/>
    <property type="match status" value="1"/>
</dbReference>
<evidence type="ECO:0000313" key="8">
    <source>
        <dbReference type="Proteomes" id="UP000030669"/>
    </source>
</evidence>
<dbReference type="Pfam" id="PF00069">
    <property type="entry name" value="Pkinase"/>
    <property type="match status" value="2"/>
</dbReference>
<dbReference type="Proteomes" id="UP000030669">
    <property type="component" value="Unassembled WGS sequence"/>
</dbReference>
<dbReference type="PANTHER" id="PTHR24348:SF22">
    <property type="entry name" value="NON-SPECIFIC SERINE_THREONINE PROTEIN KINASE"/>
    <property type="match status" value="1"/>
</dbReference>
<dbReference type="GeneID" id="19302996"/>
<dbReference type="HOGENOM" id="CLU_1555416_0_0_1"/>
<keyword evidence="5" id="KW-0067">ATP-binding</keyword>
<evidence type="ECO:0000256" key="3">
    <source>
        <dbReference type="ARBA" id="ARBA00022741"/>
    </source>
</evidence>
<dbReference type="AlphaFoldDB" id="S7PRM9"/>
<dbReference type="GO" id="GO:0000045">
    <property type="term" value="P:autophagosome assembly"/>
    <property type="evidence" value="ECO:0007669"/>
    <property type="project" value="TreeGrafter"/>
</dbReference>
<protein>
    <recommendedName>
        <fullName evidence="1">non-specific serine/threonine protein kinase</fullName>
        <ecNumber evidence="1">2.7.11.1</ecNumber>
    </recommendedName>
</protein>
<dbReference type="STRING" id="670483.S7PRM9"/>
<dbReference type="GO" id="GO:0005776">
    <property type="term" value="C:autophagosome"/>
    <property type="evidence" value="ECO:0007669"/>
    <property type="project" value="TreeGrafter"/>
</dbReference>